<dbReference type="RefSeq" id="XP_001328114.1">
    <property type="nucleotide sequence ID" value="XM_001328079.1"/>
</dbReference>
<keyword evidence="2" id="KW-1185">Reference proteome</keyword>
<dbReference type="InParanoid" id="A2DUK0"/>
<gene>
    <name evidence="1" type="ORF">TVAG_165190</name>
</gene>
<organism evidence="1 2">
    <name type="scientific">Trichomonas vaginalis (strain ATCC PRA-98 / G3)</name>
    <dbReference type="NCBI Taxonomy" id="412133"/>
    <lineage>
        <taxon>Eukaryota</taxon>
        <taxon>Metamonada</taxon>
        <taxon>Parabasalia</taxon>
        <taxon>Trichomonadida</taxon>
        <taxon>Trichomonadidae</taxon>
        <taxon>Trichomonas</taxon>
    </lineage>
</organism>
<dbReference type="Proteomes" id="UP000001542">
    <property type="component" value="Unassembled WGS sequence"/>
</dbReference>
<protein>
    <submittedName>
        <fullName evidence="1">Uncharacterized protein</fullName>
    </submittedName>
</protein>
<evidence type="ECO:0000313" key="1">
    <source>
        <dbReference type="EMBL" id="EAY15891.1"/>
    </source>
</evidence>
<reference evidence="1" key="2">
    <citation type="journal article" date="2007" name="Science">
        <title>Draft genome sequence of the sexually transmitted pathogen Trichomonas vaginalis.</title>
        <authorList>
            <person name="Carlton J.M."/>
            <person name="Hirt R.P."/>
            <person name="Silva J.C."/>
            <person name="Delcher A.L."/>
            <person name="Schatz M."/>
            <person name="Zhao Q."/>
            <person name="Wortman J.R."/>
            <person name="Bidwell S.L."/>
            <person name="Alsmark U.C.M."/>
            <person name="Besteiro S."/>
            <person name="Sicheritz-Ponten T."/>
            <person name="Noel C.J."/>
            <person name="Dacks J.B."/>
            <person name="Foster P.G."/>
            <person name="Simillion C."/>
            <person name="Van de Peer Y."/>
            <person name="Miranda-Saavedra D."/>
            <person name="Barton G.J."/>
            <person name="Westrop G.D."/>
            <person name="Mueller S."/>
            <person name="Dessi D."/>
            <person name="Fiori P.L."/>
            <person name="Ren Q."/>
            <person name="Paulsen I."/>
            <person name="Zhang H."/>
            <person name="Bastida-Corcuera F.D."/>
            <person name="Simoes-Barbosa A."/>
            <person name="Brown M.T."/>
            <person name="Hayes R.D."/>
            <person name="Mukherjee M."/>
            <person name="Okumura C.Y."/>
            <person name="Schneider R."/>
            <person name="Smith A.J."/>
            <person name="Vanacova S."/>
            <person name="Villalvazo M."/>
            <person name="Haas B.J."/>
            <person name="Pertea M."/>
            <person name="Feldblyum T.V."/>
            <person name="Utterback T.R."/>
            <person name="Shu C.L."/>
            <person name="Osoegawa K."/>
            <person name="de Jong P.J."/>
            <person name="Hrdy I."/>
            <person name="Horvathova L."/>
            <person name="Zubacova Z."/>
            <person name="Dolezal P."/>
            <person name="Malik S.B."/>
            <person name="Logsdon J.M. Jr."/>
            <person name="Henze K."/>
            <person name="Gupta A."/>
            <person name="Wang C.C."/>
            <person name="Dunne R.L."/>
            <person name="Upcroft J.A."/>
            <person name="Upcroft P."/>
            <person name="White O."/>
            <person name="Salzberg S.L."/>
            <person name="Tang P."/>
            <person name="Chiu C.-H."/>
            <person name="Lee Y.-S."/>
            <person name="Embley T.M."/>
            <person name="Coombs G.H."/>
            <person name="Mottram J.C."/>
            <person name="Tachezy J."/>
            <person name="Fraser-Liggett C.M."/>
            <person name="Johnson P.J."/>
        </authorList>
    </citation>
    <scope>NUCLEOTIDE SEQUENCE [LARGE SCALE GENOMIC DNA]</scope>
    <source>
        <strain evidence="1">G3</strain>
    </source>
</reference>
<name>A2DUK0_TRIV3</name>
<dbReference type="EMBL" id="DS113249">
    <property type="protein sequence ID" value="EAY15891.1"/>
    <property type="molecule type" value="Genomic_DNA"/>
</dbReference>
<reference evidence="1" key="1">
    <citation type="submission" date="2006-10" db="EMBL/GenBank/DDBJ databases">
        <authorList>
            <person name="Amadeo P."/>
            <person name="Zhao Q."/>
            <person name="Wortman J."/>
            <person name="Fraser-Liggett C."/>
            <person name="Carlton J."/>
        </authorList>
    </citation>
    <scope>NUCLEOTIDE SEQUENCE</scope>
    <source>
        <strain evidence="1">G3</strain>
    </source>
</reference>
<sequence length="153" mass="17890">MIVISSDSETRVVASSLLYDLMNDKHIEFDESLLRYSKMNIKMNKKITDKISQTSNDNNNISNQNKIVSKSKSKRLIPFINRMSLDLSYQNKIDETSNQRRRSSVIEYYENNSNKRERVILKDSFPSVSLFDTGFIDDTNRLLTKQNLFNMCD</sequence>
<evidence type="ECO:0000313" key="2">
    <source>
        <dbReference type="Proteomes" id="UP000001542"/>
    </source>
</evidence>
<dbReference type="KEGG" id="tva:75665682"/>
<proteinExistence type="predicted"/>
<dbReference type="AlphaFoldDB" id="A2DUK0"/>
<accession>A2DUK0</accession>
<dbReference type="VEuPathDB" id="TrichDB:TVAG_165190"/>
<dbReference type="VEuPathDB" id="TrichDB:TVAGG3_0663080"/>